<evidence type="ECO:0000256" key="5">
    <source>
        <dbReference type="ARBA" id="ARBA00022793"/>
    </source>
</evidence>
<evidence type="ECO:0000256" key="7">
    <source>
        <dbReference type="ARBA" id="ARBA00023141"/>
    </source>
</evidence>
<sequence>MKSPSEGDILPNADPVQIAKDYESAGAAAISVLTDRKFFGGSLTILESVREAVSIPVLCKDFIIHEHQIMDLAQARADAYLLIAEALQKTKMAELYSYGIELGLEALVEFHDEINAKRIAEINSLIVGVNCRNLKTMTTDISYFEKMIAFLPAHAVKVAESGIYSSSDLNYVADLGYDAVLVGTSLMKTGKPGMALERLLGGVA</sequence>
<keyword evidence="4" id="KW-0028">Amino-acid biosynthesis</keyword>
<evidence type="ECO:0000256" key="1">
    <source>
        <dbReference type="ARBA" id="ARBA00001633"/>
    </source>
</evidence>
<keyword evidence="8" id="KW-0456">Lyase</keyword>
<dbReference type="InterPro" id="IPR013798">
    <property type="entry name" value="Indole-3-glycerol_P_synth_dom"/>
</dbReference>
<organism evidence="10">
    <name type="scientific">marine metagenome</name>
    <dbReference type="NCBI Taxonomy" id="408172"/>
    <lineage>
        <taxon>unclassified sequences</taxon>
        <taxon>metagenomes</taxon>
        <taxon>ecological metagenomes</taxon>
    </lineage>
</organism>
<dbReference type="EMBL" id="UINC01000059">
    <property type="protein sequence ID" value="SUZ48252.1"/>
    <property type="molecule type" value="Genomic_DNA"/>
</dbReference>
<dbReference type="GO" id="GO:0004640">
    <property type="term" value="F:phosphoribosylanthranilate isomerase activity"/>
    <property type="evidence" value="ECO:0007669"/>
    <property type="project" value="TreeGrafter"/>
</dbReference>
<dbReference type="AlphaFoldDB" id="A0A381N0Y0"/>
<feature type="domain" description="Indole-3-glycerol phosphate synthase" evidence="9">
    <location>
        <begin position="2"/>
        <end position="195"/>
    </location>
</feature>
<dbReference type="Gene3D" id="3.20.20.70">
    <property type="entry name" value="Aldolase class I"/>
    <property type="match status" value="1"/>
</dbReference>
<evidence type="ECO:0000313" key="10">
    <source>
        <dbReference type="EMBL" id="SUZ48252.1"/>
    </source>
</evidence>
<name>A0A381N0Y0_9ZZZZ</name>
<proteinExistence type="predicted"/>
<reference evidence="10" key="1">
    <citation type="submission" date="2018-05" db="EMBL/GenBank/DDBJ databases">
        <authorList>
            <person name="Lanie J.A."/>
            <person name="Ng W.-L."/>
            <person name="Kazmierczak K.M."/>
            <person name="Andrzejewski T.M."/>
            <person name="Davidsen T.M."/>
            <person name="Wayne K.J."/>
            <person name="Tettelin H."/>
            <person name="Glass J.I."/>
            <person name="Rusch D."/>
            <person name="Podicherti R."/>
            <person name="Tsui H.-C.T."/>
            <person name="Winkler M.E."/>
        </authorList>
    </citation>
    <scope>NUCLEOTIDE SEQUENCE</scope>
</reference>
<keyword evidence="5" id="KW-0210">Decarboxylase</keyword>
<dbReference type="SUPFAM" id="SSF51366">
    <property type="entry name" value="Ribulose-phoshate binding barrel"/>
    <property type="match status" value="1"/>
</dbReference>
<dbReference type="Pfam" id="PF00218">
    <property type="entry name" value="IGPS"/>
    <property type="match status" value="1"/>
</dbReference>
<dbReference type="InterPro" id="IPR013785">
    <property type="entry name" value="Aldolase_TIM"/>
</dbReference>
<protein>
    <recommendedName>
        <fullName evidence="3">indole-3-glycerol-phosphate synthase</fullName>
        <ecNumber evidence="3">4.1.1.48</ecNumber>
    </recommendedName>
</protein>
<dbReference type="CDD" id="cd00331">
    <property type="entry name" value="IGPS"/>
    <property type="match status" value="1"/>
</dbReference>
<evidence type="ECO:0000256" key="3">
    <source>
        <dbReference type="ARBA" id="ARBA00012362"/>
    </source>
</evidence>
<dbReference type="InterPro" id="IPR045186">
    <property type="entry name" value="Indole-3-glycerol_P_synth"/>
</dbReference>
<dbReference type="EC" id="4.1.1.48" evidence="3"/>
<evidence type="ECO:0000256" key="2">
    <source>
        <dbReference type="ARBA" id="ARBA00004696"/>
    </source>
</evidence>
<comment type="catalytic activity">
    <reaction evidence="1">
        <text>1-(2-carboxyphenylamino)-1-deoxy-D-ribulose 5-phosphate + H(+) = (1S,2R)-1-C-(indol-3-yl)glycerol 3-phosphate + CO2 + H2O</text>
        <dbReference type="Rhea" id="RHEA:23476"/>
        <dbReference type="ChEBI" id="CHEBI:15377"/>
        <dbReference type="ChEBI" id="CHEBI:15378"/>
        <dbReference type="ChEBI" id="CHEBI:16526"/>
        <dbReference type="ChEBI" id="CHEBI:58613"/>
        <dbReference type="ChEBI" id="CHEBI:58866"/>
        <dbReference type="EC" id="4.1.1.48"/>
    </reaction>
</comment>
<keyword evidence="7" id="KW-0057">Aromatic amino acid biosynthesis</keyword>
<dbReference type="UniPathway" id="UPA00035">
    <property type="reaction ID" value="UER00043"/>
</dbReference>
<dbReference type="PANTHER" id="PTHR22854:SF2">
    <property type="entry name" value="INDOLE-3-GLYCEROL-PHOSPHATE SYNTHASE"/>
    <property type="match status" value="1"/>
</dbReference>
<dbReference type="GO" id="GO:0000162">
    <property type="term" value="P:L-tryptophan biosynthetic process"/>
    <property type="evidence" value="ECO:0007669"/>
    <property type="project" value="UniProtKB-UniPathway"/>
</dbReference>
<dbReference type="GO" id="GO:0004425">
    <property type="term" value="F:indole-3-glycerol-phosphate synthase activity"/>
    <property type="evidence" value="ECO:0007669"/>
    <property type="project" value="UniProtKB-EC"/>
</dbReference>
<keyword evidence="6" id="KW-0822">Tryptophan biosynthesis</keyword>
<dbReference type="PANTHER" id="PTHR22854">
    <property type="entry name" value="TRYPTOPHAN BIOSYNTHESIS PROTEIN"/>
    <property type="match status" value="1"/>
</dbReference>
<dbReference type="InterPro" id="IPR011060">
    <property type="entry name" value="RibuloseP-bd_barrel"/>
</dbReference>
<evidence type="ECO:0000256" key="4">
    <source>
        <dbReference type="ARBA" id="ARBA00022605"/>
    </source>
</evidence>
<gene>
    <name evidence="10" type="ORF">METZ01_LOCUS1106</name>
</gene>
<accession>A0A381N0Y0</accession>
<evidence type="ECO:0000256" key="6">
    <source>
        <dbReference type="ARBA" id="ARBA00022822"/>
    </source>
</evidence>
<evidence type="ECO:0000256" key="8">
    <source>
        <dbReference type="ARBA" id="ARBA00023239"/>
    </source>
</evidence>
<comment type="pathway">
    <text evidence="2">Amino-acid biosynthesis; L-tryptophan biosynthesis; L-tryptophan from chorismate: step 4/5.</text>
</comment>
<evidence type="ECO:0000259" key="9">
    <source>
        <dbReference type="Pfam" id="PF00218"/>
    </source>
</evidence>